<sequence>MARRSSNTWSSSPALLVVVLAALLICCPMPCSAGIRSGVYYRYGPPSPQGGRPVHAGCPWCGPAAPQPPTPVVATAQDRAA</sequence>
<protein>
    <submittedName>
        <fullName evidence="2">Uncharacterized protein</fullName>
    </submittedName>
</protein>
<organism evidence="2 3">
    <name type="scientific">Triticum urartu</name>
    <name type="common">Red wild einkorn</name>
    <name type="synonym">Crithodium urartu</name>
    <dbReference type="NCBI Taxonomy" id="4572"/>
    <lineage>
        <taxon>Eukaryota</taxon>
        <taxon>Viridiplantae</taxon>
        <taxon>Streptophyta</taxon>
        <taxon>Embryophyta</taxon>
        <taxon>Tracheophyta</taxon>
        <taxon>Spermatophyta</taxon>
        <taxon>Magnoliopsida</taxon>
        <taxon>Liliopsida</taxon>
        <taxon>Poales</taxon>
        <taxon>Poaceae</taxon>
        <taxon>BOP clade</taxon>
        <taxon>Pooideae</taxon>
        <taxon>Triticodae</taxon>
        <taxon>Triticeae</taxon>
        <taxon>Triticinae</taxon>
        <taxon>Triticum</taxon>
    </lineage>
</organism>
<reference evidence="2" key="3">
    <citation type="submission" date="2022-06" db="UniProtKB">
        <authorList>
            <consortium name="EnsemblPlants"/>
        </authorList>
    </citation>
    <scope>IDENTIFICATION</scope>
</reference>
<accession>A0A8R7TQW0</accession>
<proteinExistence type="predicted"/>
<name>A0A8R7TQW0_TRIUA</name>
<feature type="chain" id="PRO_5035865724" evidence="1">
    <location>
        <begin position="34"/>
        <end position="81"/>
    </location>
</feature>
<evidence type="ECO:0000313" key="2">
    <source>
        <dbReference type="EnsemblPlants" id="TuG1812G0300000121.01.T01"/>
    </source>
</evidence>
<evidence type="ECO:0000256" key="1">
    <source>
        <dbReference type="SAM" id="SignalP"/>
    </source>
</evidence>
<feature type="signal peptide" evidence="1">
    <location>
        <begin position="1"/>
        <end position="33"/>
    </location>
</feature>
<dbReference type="EnsemblPlants" id="TuG1812G0300000121.01.T01">
    <property type="protein sequence ID" value="TuG1812G0300000121.01.T01"/>
    <property type="gene ID" value="TuG1812G0300000121.01"/>
</dbReference>
<dbReference type="Proteomes" id="UP000015106">
    <property type="component" value="Chromosome 3"/>
</dbReference>
<reference evidence="3" key="1">
    <citation type="journal article" date="2013" name="Nature">
        <title>Draft genome of the wheat A-genome progenitor Triticum urartu.</title>
        <authorList>
            <person name="Ling H.Q."/>
            <person name="Zhao S."/>
            <person name="Liu D."/>
            <person name="Wang J."/>
            <person name="Sun H."/>
            <person name="Zhang C."/>
            <person name="Fan H."/>
            <person name="Li D."/>
            <person name="Dong L."/>
            <person name="Tao Y."/>
            <person name="Gao C."/>
            <person name="Wu H."/>
            <person name="Li Y."/>
            <person name="Cui Y."/>
            <person name="Guo X."/>
            <person name="Zheng S."/>
            <person name="Wang B."/>
            <person name="Yu K."/>
            <person name="Liang Q."/>
            <person name="Yang W."/>
            <person name="Lou X."/>
            <person name="Chen J."/>
            <person name="Feng M."/>
            <person name="Jian J."/>
            <person name="Zhang X."/>
            <person name="Luo G."/>
            <person name="Jiang Y."/>
            <person name="Liu J."/>
            <person name="Wang Z."/>
            <person name="Sha Y."/>
            <person name="Zhang B."/>
            <person name="Wu H."/>
            <person name="Tang D."/>
            <person name="Shen Q."/>
            <person name="Xue P."/>
            <person name="Zou S."/>
            <person name="Wang X."/>
            <person name="Liu X."/>
            <person name="Wang F."/>
            <person name="Yang Y."/>
            <person name="An X."/>
            <person name="Dong Z."/>
            <person name="Zhang K."/>
            <person name="Zhang X."/>
            <person name="Luo M.C."/>
            <person name="Dvorak J."/>
            <person name="Tong Y."/>
            <person name="Wang J."/>
            <person name="Yang H."/>
            <person name="Li Z."/>
            <person name="Wang D."/>
            <person name="Zhang A."/>
            <person name="Wang J."/>
        </authorList>
    </citation>
    <scope>NUCLEOTIDE SEQUENCE</scope>
    <source>
        <strain evidence="3">cv. G1812</strain>
    </source>
</reference>
<evidence type="ECO:0000313" key="3">
    <source>
        <dbReference type="Proteomes" id="UP000015106"/>
    </source>
</evidence>
<keyword evidence="1" id="KW-0732">Signal</keyword>
<keyword evidence="3" id="KW-1185">Reference proteome</keyword>
<reference evidence="2" key="2">
    <citation type="submission" date="2018-03" db="EMBL/GenBank/DDBJ databases">
        <title>The Triticum urartu genome reveals the dynamic nature of wheat genome evolution.</title>
        <authorList>
            <person name="Ling H."/>
            <person name="Ma B."/>
            <person name="Shi X."/>
            <person name="Liu H."/>
            <person name="Dong L."/>
            <person name="Sun H."/>
            <person name="Cao Y."/>
            <person name="Gao Q."/>
            <person name="Zheng S."/>
            <person name="Li Y."/>
            <person name="Yu Y."/>
            <person name="Du H."/>
            <person name="Qi M."/>
            <person name="Li Y."/>
            <person name="Yu H."/>
            <person name="Cui Y."/>
            <person name="Wang N."/>
            <person name="Chen C."/>
            <person name="Wu H."/>
            <person name="Zhao Y."/>
            <person name="Zhang J."/>
            <person name="Li Y."/>
            <person name="Zhou W."/>
            <person name="Zhang B."/>
            <person name="Hu W."/>
            <person name="Eijk M."/>
            <person name="Tang J."/>
            <person name="Witsenboer H."/>
            <person name="Zhao S."/>
            <person name="Li Z."/>
            <person name="Zhang A."/>
            <person name="Wang D."/>
            <person name="Liang C."/>
        </authorList>
    </citation>
    <scope>NUCLEOTIDE SEQUENCE [LARGE SCALE GENOMIC DNA]</scope>
    <source>
        <strain evidence="2">cv. G1812</strain>
    </source>
</reference>
<dbReference type="AlphaFoldDB" id="A0A8R7TQW0"/>
<dbReference type="Gramene" id="TuG1812G0300000121.01.T01">
    <property type="protein sequence ID" value="TuG1812G0300000121.01.T01"/>
    <property type="gene ID" value="TuG1812G0300000121.01"/>
</dbReference>